<evidence type="ECO:0000256" key="4">
    <source>
        <dbReference type="ARBA" id="ARBA00022842"/>
    </source>
</evidence>
<dbReference type="InterPro" id="IPR000086">
    <property type="entry name" value="NUDIX_hydrolase_dom"/>
</dbReference>
<keyword evidence="4" id="KW-0460">Magnesium</keyword>
<comment type="caution">
    <text evidence="7">The sequence shown here is derived from an EMBL/GenBank/DDBJ whole genome shotgun (WGS) entry which is preliminary data.</text>
</comment>
<dbReference type="SUPFAM" id="SSF55811">
    <property type="entry name" value="Nudix"/>
    <property type="match status" value="1"/>
</dbReference>
<dbReference type="GO" id="GO:0052751">
    <property type="term" value="F:GDP-mannose hydrolase activity"/>
    <property type="evidence" value="ECO:0007669"/>
    <property type="project" value="TreeGrafter"/>
</dbReference>
<dbReference type="PROSITE" id="PS51462">
    <property type="entry name" value="NUDIX"/>
    <property type="match status" value="1"/>
</dbReference>
<dbReference type="PANTHER" id="PTHR31835">
    <property type="entry name" value="URIDINE DIPHOSPHATE GLUCOSE PYROPHOSPHATASE"/>
    <property type="match status" value="1"/>
</dbReference>
<feature type="domain" description="Nudix hydrolase" evidence="6">
    <location>
        <begin position="147"/>
        <end position="315"/>
    </location>
</feature>
<evidence type="ECO:0000256" key="3">
    <source>
        <dbReference type="ARBA" id="ARBA00022801"/>
    </source>
</evidence>
<feature type="region of interest" description="Disordered" evidence="5">
    <location>
        <begin position="176"/>
        <end position="196"/>
    </location>
</feature>
<evidence type="ECO:0000256" key="1">
    <source>
        <dbReference type="ARBA" id="ARBA00001946"/>
    </source>
</evidence>
<comment type="cofactor">
    <cofactor evidence="1">
        <name>Mg(2+)</name>
        <dbReference type="ChEBI" id="CHEBI:18420"/>
    </cofactor>
</comment>
<keyword evidence="2" id="KW-0479">Metal-binding</keyword>
<accession>A0AAV9IWW9</accession>
<evidence type="ECO:0000313" key="8">
    <source>
        <dbReference type="Proteomes" id="UP001301350"/>
    </source>
</evidence>
<dbReference type="Gene3D" id="3.90.79.10">
    <property type="entry name" value="Nucleoside Triphosphate Pyrophosphohydrolase"/>
    <property type="match status" value="1"/>
</dbReference>
<dbReference type="Proteomes" id="UP001301350">
    <property type="component" value="Unassembled WGS sequence"/>
</dbReference>
<dbReference type="CDD" id="cd02883">
    <property type="entry name" value="NUDIX_Hydrolase"/>
    <property type="match status" value="1"/>
</dbReference>
<organism evidence="7 8">
    <name type="scientific">Cyanidium caldarium</name>
    <name type="common">Red alga</name>
    <dbReference type="NCBI Taxonomy" id="2771"/>
    <lineage>
        <taxon>Eukaryota</taxon>
        <taxon>Rhodophyta</taxon>
        <taxon>Bangiophyceae</taxon>
        <taxon>Cyanidiales</taxon>
        <taxon>Cyanidiaceae</taxon>
        <taxon>Cyanidium</taxon>
    </lineage>
</organism>
<keyword evidence="3" id="KW-0378">Hydrolase</keyword>
<dbReference type="AlphaFoldDB" id="A0AAV9IWW9"/>
<dbReference type="GO" id="GO:0046872">
    <property type="term" value="F:metal ion binding"/>
    <property type="evidence" value="ECO:0007669"/>
    <property type="project" value="UniProtKB-KW"/>
</dbReference>
<evidence type="ECO:0000259" key="6">
    <source>
        <dbReference type="PROSITE" id="PS51462"/>
    </source>
</evidence>
<name>A0AAV9IWW9_CYACA</name>
<dbReference type="EMBL" id="JANCYW010000009">
    <property type="protein sequence ID" value="KAK4536825.1"/>
    <property type="molecule type" value="Genomic_DNA"/>
</dbReference>
<dbReference type="PANTHER" id="PTHR31835:SF1">
    <property type="entry name" value="URIDINE DIPHOSPHATE GLUCOSE PYROPHOSPHATASE NUDT22"/>
    <property type="match status" value="1"/>
</dbReference>
<keyword evidence="8" id="KW-1185">Reference proteome</keyword>
<dbReference type="InterPro" id="IPR015797">
    <property type="entry name" value="NUDIX_hydrolase-like_dom_sf"/>
</dbReference>
<dbReference type="InterPro" id="IPR055295">
    <property type="entry name" value="NUDT22/NUDT9-like"/>
</dbReference>
<reference evidence="7 8" key="1">
    <citation type="submission" date="2022-07" db="EMBL/GenBank/DDBJ databases">
        <title>Genome-wide signatures of adaptation to extreme environments.</title>
        <authorList>
            <person name="Cho C.H."/>
            <person name="Yoon H.S."/>
        </authorList>
    </citation>
    <scope>NUCLEOTIDE SEQUENCE [LARGE SCALE GENOMIC DNA]</scope>
    <source>
        <strain evidence="7 8">DBV 063 E5</strain>
    </source>
</reference>
<evidence type="ECO:0000313" key="7">
    <source>
        <dbReference type="EMBL" id="KAK4536825.1"/>
    </source>
</evidence>
<proteinExistence type="predicted"/>
<evidence type="ECO:0000256" key="5">
    <source>
        <dbReference type="SAM" id="MobiDB-lite"/>
    </source>
</evidence>
<protein>
    <recommendedName>
        <fullName evidence="6">Nudix hydrolase domain-containing protein</fullName>
    </recommendedName>
</protein>
<evidence type="ECO:0000256" key="2">
    <source>
        <dbReference type="ARBA" id="ARBA00022723"/>
    </source>
</evidence>
<sequence length="336" mass="37118">MRADLEADDIRFSLAQTAGGYQILAVASPPVTFSADSTSAPSPTCRLLVCDDPSRFARLPHPDAQVESTIDSRWQEQQQRLGKHLWNGSKFRLGAVYTRHDRPTNDHPLCLCLGRTDYRAHQGTTLAPDALRRFRSDVPGAPDCHLANALGNAAVVITADDNVVCQRRRDSIGEAGGRWVLPGGHPEPANVDTDAGTAPRRTVERELFESVADEVREELAVPAEALSPVAFLGVVRRVADHRVTYAAQLHTTLTTEQVRAHWQRGDRDLIESVDLRFLPVRATDDIADACGWNGADAARRLDMAEDHRGALCLFLLSQNFPRWMPALPHQSPHREP</sequence>
<gene>
    <name evidence="7" type="ORF">CDCA_CDCA09G2850</name>
</gene>